<comment type="caution">
    <text evidence="1">The sequence shown here is derived from an EMBL/GenBank/DDBJ whole genome shotgun (WGS) entry which is preliminary data.</text>
</comment>
<dbReference type="EMBL" id="CAMGYJ010000004">
    <property type="protein sequence ID" value="CAI0401215.1"/>
    <property type="molecule type" value="Genomic_DNA"/>
</dbReference>
<reference evidence="1" key="1">
    <citation type="submission" date="2022-08" db="EMBL/GenBank/DDBJ databases">
        <authorList>
            <person name="Gutierrez-Valencia J."/>
        </authorList>
    </citation>
    <scope>NUCLEOTIDE SEQUENCE</scope>
</reference>
<evidence type="ECO:0000313" key="2">
    <source>
        <dbReference type="Proteomes" id="UP001154282"/>
    </source>
</evidence>
<name>A0AAV0IWT0_9ROSI</name>
<gene>
    <name evidence="1" type="ORF">LITE_LOCUS11101</name>
</gene>
<dbReference type="Proteomes" id="UP001154282">
    <property type="component" value="Unassembled WGS sequence"/>
</dbReference>
<dbReference type="AlphaFoldDB" id="A0AAV0IWT0"/>
<keyword evidence="2" id="KW-1185">Reference proteome</keyword>
<sequence length="54" mass="6258">MIQWTAKLSASTDIAQVGRMIWQSWLSHLWRERCSRMYAGVKHEAGVLLKKLDA</sequence>
<evidence type="ECO:0000313" key="1">
    <source>
        <dbReference type="EMBL" id="CAI0401215.1"/>
    </source>
</evidence>
<proteinExistence type="predicted"/>
<protein>
    <submittedName>
        <fullName evidence="1">Uncharacterized protein</fullName>
    </submittedName>
</protein>
<organism evidence="1 2">
    <name type="scientific">Linum tenue</name>
    <dbReference type="NCBI Taxonomy" id="586396"/>
    <lineage>
        <taxon>Eukaryota</taxon>
        <taxon>Viridiplantae</taxon>
        <taxon>Streptophyta</taxon>
        <taxon>Embryophyta</taxon>
        <taxon>Tracheophyta</taxon>
        <taxon>Spermatophyta</taxon>
        <taxon>Magnoliopsida</taxon>
        <taxon>eudicotyledons</taxon>
        <taxon>Gunneridae</taxon>
        <taxon>Pentapetalae</taxon>
        <taxon>rosids</taxon>
        <taxon>fabids</taxon>
        <taxon>Malpighiales</taxon>
        <taxon>Linaceae</taxon>
        <taxon>Linum</taxon>
    </lineage>
</organism>
<accession>A0AAV0IWT0</accession>